<accession>A0A1F4VHQ8</accession>
<dbReference type="GO" id="GO:0003824">
    <property type="term" value="F:catalytic activity"/>
    <property type="evidence" value="ECO:0007669"/>
    <property type="project" value="InterPro"/>
</dbReference>
<name>A0A1F4VHQ8_UNCKA</name>
<dbReference type="GO" id="GO:0051539">
    <property type="term" value="F:4 iron, 4 sulfur cluster binding"/>
    <property type="evidence" value="ECO:0007669"/>
    <property type="project" value="UniProtKB-KW"/>
</dbReference>
<dbReference type="SUPFAM" id="SSF102114">
    <property type="entry name" value="Radical SAM enzymes"/>
    <property type="match status" value="1"/>
</dbReference>
<dbReference type="InterPro" id="IPR058240">
    <property type="entry name" value="rSAM_sf"/>
</dbReference>
<keyword evidence="5" id="KW-0408">Iron</keyword>
<keyword evidence="3" id="KW-0949">S-adenosyl-L-methionine</keyword>
<proteinExistence type="predicted"/>
<sequence length="96" mass="10933">MNSRNVALDTRNKVPFMFVVRSLLDFLVHLNVSATLRYTPQILRLGWRLLVGKLVVASIDVTKACNLRCPYCYELPYLVTLSKGDGYTADDIRKLV</sequence>
<evidence type="ECO:0000256" key="5">
    <source>
        <dbReference type="ARBA" id="ARBA00023004"/>
    </source>
</evidence>
<keyword evidence="4" id="KW-0479">Metal-binding</keyword>
<gene>
    <name evidence="7" type="ORF">A3H26_02315</name>
</gene>
<dbReference type="AlphaFoldDB" id="A0A1F4VHQ8"/>
<evidence type="ECO:0000256" key="3">
    <source>
        <dbReference type="ARBA" id="ARBA00022691"/>
    </source>
</evidence>
<evidence type="ECO:0000256" key="1">
    <source>
        <dbReference type="ARBA" id="ARBA00001966"/>
    </source>
</evidence>
<comment type="caution">
    <text evidence="7">The sequence shown here is derived from an EMBL/GenBank/DDBJ whole genome shotgun (WGS) entry which is preliminary data.</text>
</comment>
<dbReference type="PROSITE" id="PS01305">
    <property type="entry name" value="MOAA_NIFB_PQQE"/>
    <property type="match status" value="1"/>
</dbReference>
<dbReference type="InterPro" id="IPR000385">
    <property type="entry name" value="MoaA_NifB_PqqE_Fe-S-bd_CS"/>
</dbReference>
<protein>
    <submittedName>
        <fullName evidence="7">Uncharacterized protein</fullName>
    </submittedName>
</protein>
<organism evidence="7 8">
    <name type="scientific">candidate division WWE3 bacterium RIFCSPLOWO2_12_FULL_36_10</name>
    <dbReference type="NCBI Taxonomy" id="1802630"/>
    <lineage>
        <taxon>Bacteria</taxon>
        <taxon>Katanobacteria</taxon>
    </lineage>
</organism>
<evidence type="ECO:0000313" key="7">
    <source>
        <dbReference type="EMBL" id="OGC56762.1"/>
    </source>
</evidence>
<evidence type="ECO:0000256" key="2">
    <source>
        <dbReference type="ARBA" id="ARBA00022485"/>
    </source>
</evidence>
<evidence type="ECO:0000256" key="6">
    <source>
        <dbReference type="ARBA" id="ARBA00023014"/>
    </source>
</evidence>
<dbReference type="EMBL" id="MEVN01000030">
    <property type="protein sequence ID" value="OGC56762.1"/>
    <property type="molecule type" value="Genomic_DNA"/>
</dbReference>
<evidence type="ECO:0000313" key="8">
    <source>
        <dbReference type="Proteomes" id="UP000177763"/>
    </source>
</evidence>
<keyword evidence="2" id="KW-0004">4Fe-4S</keyword>
<dbReference type="Proteomes" id="UP000177763">
    <property type="component" value="Unassembled WGS sequence"/>
</dbReference>
<dbReference type="GO" id="GO:0046872">
    <property type="term" value="F:metal ion binding"/>
    <property type="evidence" value="ECO:0007669"/>
    <property type="project" value="UniProtKB-KW"/>
</dbReference>
<comment type="cofactor">
    <cofactor evidence="1">
        <name>[4Fe-4S] cluster</name>
        <dbReference type="ChEBI" id="CHEBI:49883"/>
    </cofactor>
</comment>
<keyword evidence="6" id="KW-0411">Iron-sulfur</keyword>
<reference evidence="7 8" key="1">
    <citation type="journal article" date="2016" name="Nat. Commun.">
        <title>Thousands of microbial genomes shed light on interconnected biogeochemical processes in an aquifer system.</title>
        <authorList>
            <person name="Anantharaman K."/>
            <person name="Brown C.T."/>
            <person name="Hug L.A."/>
            <person name="Sharon I."/>
            <person name="Castelle C.J."/>
            <person name="Probst A.J."/>
            <person name="Thomas B.C."/>
            <person name="Singh A."/>
            <person name="Wilkins M.J."/>
            <person name="Karaoz U."/>
            <person name="Brodie E.L."/>
            <person name="Williams K.H."/>
            <person name="Hubbard S.S."/>
            <person name="Banfield J.F."/>
        </authorList>
    </citation>
    <scope>NUCLEOTIDE SEQUENCE [LARGE SCALE GENOMIC DNA]</scope>
</reference>
<evidence type="ECO:0000256" key="4">
    <source>
        <dbReference type="ARBA" id="ARBA00022723"/>
    </source>
</evidence>